<gene>
    <name evidence="1" type="ORF">POF43_023985</name>
</gene>
<dbReference type="RefSeq" id="WP_271322091.1">
    <property type="nucleotide sequence ID" value="NZ_JAAGKO020000040.1"/>
</dbReference>
<accession>A0ABT6W633</accession>
<dbReference type="EMBL" id="JAAGKO020000040">
    <property type="protein sequence ID" value="MDI5965749.1"/>
    <property type="molecule type" value="Genomic_DNA"/>
</dbReference>
<keyword evidence="2" id="KW-1185">Reference proteome</keyword>
<proteinExistence type="predicted"/>
<evidence type="ECO:0008006" key="3">
    <source>
        <dbReference type="Google" id="ProtNLM"/>
    </source>
</evidence>
<reference evidence="1 2" key="1">
    <citation type="submission" date="2023-05" db="EMBL/GenBank/DDBJ databases">
        <title>Streptantibioticus silvisoli sp. nov., acidotolerant actinomycetes 1 from pine litter.</title>
        <authorList>
            <person name="Swiecimska M."/>
            <person name="Golinska P."/>
            <person name="Sangal V."/>
            <person name="Wachnowicz B."/>
            <person name="Goodfellow M."/>
        </authorList>
    </citation>
    <scope>NUCLEOTIDE SEQUENCE [LARGE SCALE GENOMIC DNA]</scope>
    <source>
        <strain evidence="1 2">SL54</strain>
    </source>
</reference>
<evidence type="ECO:0000313" key="2">
    <source>
        <dbReference type="Proteomes" id="UP001156398"/>
    </source>
</evidence>
<dbReference type="Proteomes" id="UP001156398">
    <property type="component" value="Unassembled WGS sequence"/>
</dbReference>
<organism evidence="1 2">
    <name type="scientific">Streptantibioticus silvisoli</name>
    <dbReference type="NCBI Taxonomy" id="2705255"/>
    <lineage>
        <taxon>Bacteria</taxon>
        <taxon>Bacillati</taxon>
        <taxon>Actinomycetota</taxon>
        <taxon>Actinomycetes</taxon>
        <taxon>Kitasatosporales</taxon>
        <taxon>Streptomycetaceae</taxon>
        <taxon>Streptantibioticus</taxon>
    </lineage>
</organism>
<evidence type="ECO:0000313" key="1">
    <source>
        <dbReference type="EMBL" id="MDI5965749.1"/>
    </source>
</evidence>
<sequence>MEQITPASLRADAEEALTPLGRERIELVTKLAGIDKKLRPLVVNAVVAEVSERRISELTGLARGTIRAWKSPAK</sequence>
<name>A0ABT6W633_9ACTN</name>
<protein>
    <recommendedName>
        <fullName evidence="3">Helix-turn-helix domain-containing protein</fullName>
    </recommendedName>
</protein>
<comment type="caution">
    <text evidence="1">The sequence shown here is derived from an EMBL/GenBank/DDBJ whole genome shotgun (WGS) entry which is preliminary data.</text>
</comment>